<evidence type="ECO:0008006" key="4">
    <source>
        <dbReference type="Google" id="ProtNLM"/>
    </source>
</evidence>
<dbReference type="SUPFAM" id="SSF54593">
    <property type="entry name" value="Glyoxalase/Bleomycin resistance protein/Dihydroxybiphenyl dioxygenase"/>
    <property type="match status" value="1"/>
</dbReference>
<dbReference type="PANTHER" id="PTHR35006:SF2">
    <property type="entry name" value="GLYOXALASE FAMILY PROTEIN (AFU_ORTHOLOGUE AFUA_5G14830)"/>
    <property type="match status" value="1"/>
</dbReference>
<reference evidence="3" key="2">
    <citation type="submission" date="2015-01" db="EMBL/GenBank/DDBJ databases">
        <title>Evolutionary Origins and Diversification of the Mycorrhizal Mutualists.</title>
        <authorList>
            <consortium name="DOE Joint Genome Institute"/>
            <consortium name="Mycorrhizal Genomics Consortium"/>
            <person name="Kohler A."/>
            <person name="Kuo A."/>
            <person name="Nagy L.G."/>
            <person name="Floudas D."/>
            <person name="Copeland A."/>
            <person name="Barry K.W."/>
            <person name="Cichocki N."/>
            <person name="Veneault-Fourrey C."/>
            <person name="LaButti K."/>
            <person name="Lindquist E.A."/>
            <person name="Lipzen A."/>
            <person name="Lundell T."/>
            <person name="Morin E."/>
            <person name="Murat C."/>
            <person name="Riley R."/>
            <person name="Ohm R."/>
            <person name="Sun H."/>
            <person name="Tunlid A."/>
            <person name="Henrissat B."/>
            <person name="Grigoriev I.V."/>
            <person name="Hibbett D.S."/>
            <person name="Martin F."/>
        </authorList>
    </citation>
    <scope>NUCLEOTIDE SEQUENCE [LARGE SCALE GENOMIC DNA]</scope>
    <source>
        <strain evidence="3">MAFF 305830</strain>
    </source>
</reference>
<dbReference type="STRING" id="933852.A0A0C3B8W8"/>
<keyword evidence="3" id="KW-1185">Reference proteome</keyword>
<evidence type="ECO:0000256" key="1">
    <source>
        <dbReference type="SAM" id="Phobius"/>
    </source>
</evidence>
<keyword evidence="1" id="KW-0472">Membrane</keyword>
<dbReference type="AlphaFoldDB" id="A0A0C3B8W8"/>
<dbReference type="OrthoDB" id="10249419at2759"/>
<dbReference type="Gene3D" id="3.10.180.10">
    <property type="entry name" value="2,3-Dihydroxybiphenyl 1,2-Dioxygenase, domain 1"/>
    <property type="match status" value="1"/>
</dbReference>
<gene>
    <name evidence="2" type="ORF">M408DRAFT_326038</name>
</gene>
<feature type="transmembrane region" description="Helical" evidence="1">
    <location>
        <begin position="139"/>
        <end position="160"/>
    </location>
</feature>
<dbReference type="HOGENOM" id="CLU_046006_6_1_1"/>
<name>A0A0C3B8W8_SERVB</name>
<keyword evidence="1" id="KW-0812">Transmembrane</keyword>
<proteinExistence type="predicted"/>
<organism evidence="2 3">
    <name type="scientific">Serendipita vermifera MAFF 305830</name>
    <dbReference type="NCBI Taxonomy" id="933852"/>
    <lineage>
        <taxon>Eukaryota</taxon>
        <taxon>Fungi</taxon>
        <taxon>Dikarya</taxon>
        <taxon>Basidiomycota</taxon>
        <taxon>Agaricomycotina</taxon>
        <taxon>Agaricomycetes</taxon>
        <taxon>Sebacinales</taxon>
        <taxon>Serendipitaceae</taxon>
        <taxon>Serendipita</taxon>
    </lineage>
</organism>
<dbReference type="InterPro" id="IPR029068">
    <property type="entry name" value="Glyas_Bleomycin-R_OHBP_Dase"/>
</dbReference>
<dbReference type="Proteomes" id="UP000054097">
    <property type="component" value="Unassembled WGS sequence"/>
</dbReference>
<accession>A0A0C3B8W8</accession>
<keyword evidence="1" id="KW-1133">Transmembrane helix</keyword>
<protein>
    <recommendedName>
        <fullName evidence="4">VOC domain-containing protein</fullName>
    </recommendedName>
</protein>
<dbReference type="PANTHER" id="PTHR35006">
    <property type="entry name" value="GLYOXALASE FAMILY PROTEIN (AFU_ORTHOLOGUE AFUA_5G14830)"/>
    <property type="match status" value="1"/>
</dbReference>
<evidence type="ECO:0000313" key="3">
    <source>
        <dbReference type="Proteomes" id="UP000054097"/>
    </source>
</evidence>
<sequence length="168" mass="18528">MTISHIGINVAPGTLDMMIDWYVAVLTPLGYKLKVDLRPAYPVVGLGAQYADLWLTELKEAKQNAPDDKLHLAFMASNRQQVRDFHAEAMKIGAKDNGGPGLRPHYASTYYGAFVYDPEGRNVETHVMTPAFMSEPQQWNLTLAAVGTTVALGLGFLANYTGYLSQFM</sequence>
<dbReference type="EMBL" id="KN824278">
    <property type="protein sequence ID" value="KIM33255.1"/>
    <property type="molecule type" value="Genomic_DNA"/>
</dbReference>
<reference evidence="2 3" key="1">
    <citation type="submission" date="2014-04" db="EMBL/GenBank/DDBJ databases">
        <authorList>
            <consortium name="DOE Joint Genome Institute"/>
            <person name="Kuo A."/>
            <person name="Zuccaro A."/>
            <person name="Kohler A."/>
            <person name="Nagy L.G."/>
            <person name="Floudas D."/>
            <person name="Copeland A."/>
            <person name="Barry K.W."/>
            <person name="Cichocki N."/>
            <person name="Veneault-Fourrey C."/>
            <person name="LaButti K."/>
            <person name="Lindquist E.A."/>
            <person name="Lipzen A."/>
            <person name="Lundell T."/>
            <person name="Morin E."/>
            <person name="Murat C."/>
            <person name="Sun H."/>
            <person name="Tunlid A."/>
            <person name="Henrissat B."/>
            <person name="Grigoriev I.V."/>
            <person name="Hibbett D.S."/>
            <person name="Martin F."/>
            <person name="Nordberg H.P."/>
            <person name="Cantor M.N."/>
            <person name="Hua S.X."/>
        </authorList>
    </citation>
    <scope>NUCLEOTIDE SEQUENCE [LARGE SCALE GENOMIC DNA]</scope>
    <source>
        <strain evidence="2 3">MAFF 305830</strain>
    </source>
</reference>
<evidence type="ECO:0000313" key="2">
    <source>
        <dbReference type="EMBL" id="KIM33255.1"/>
    </source>
</evidence>
<dbReference type="CDD" id="cd07262">
    <property type="entry name" value="VOC_like"/>
    <property type="match status" value="1"/>
</dbReference>